<protein>
    <recommendedName>
        <fullName evidence="2">VWFA domain-containing protein</fullName>
    </recommendedName>
</protein>
<dbReference type="SMART" id="SM00327">
    <property type="entry name" value="VWA"/>
    <property type="match status" value="1"/>
</dbReference>
<name>A0A074MD51_9SPHN</name>
<proteinExistence type="predicted"/>
<dbReference type="InterPro" id="IPR036465">
    <property type="entry name" value="vWFA_dom_sf"/>
</dbReference>
<feature type="compositionally biased region" description="Pro residues" evidence="1">
    <location>
        <begin position="50"/>
        <end position="62"/>
    </location>
</feature>
<accession>A0A074MD51</accession>
<dbReference type="Pfam" id="PF12034">
    <property type="entry name" value="YfbK_C"/>
    <property type="match status" value="1"/>
</dbReference>
<dbReference type="SUPFAM" id="SSF101447">
    <property type="entry name" value="Formin homology 2 domain (FH2 domain)"/>
    <property type="match status" value="1"/>
</dbReference>
<dbReference type="Gene3D" id="3.40.50.410">
    <property type="entry name" value="von Willebrand factor, type A domain"/>
    <property type="match status" value="1"/>
</dbReference>
<dbReference type="InterPro" id="IPR022156">
    <property type="entry name" value="Uncharacterised_YfbK_N"/>
</dbReference>
<feature type="domain" description="VWFA" evidence="2">
    <location>
        <begin position="208"/>
        <end position="384"/>
    </location>
</feature>
<dbReference type="Pfam" id="PF00092">
    <property type="entry name" value="VWA"/>
    <property type="match status" value="1"/>
</dbReference>
<dbReference type="PANTHER" id="PTHR10579:SF43">
    <property type="entry name" value="ZINC FINGER (C3HC4-TYPE RING FINGER) FAMILY PROTEIN"/>
    <property type="match status" value="1"/>
</dbReference>
<sequence>MHERGEFTMRHGKLTGALALALVLAGCAAQQDGEMASTGGTASDRTGEEAPPPPPPPPPPAYAPQEIVSVTGSRNRTGAMRAPNAEAYVPPVRVATDPGREQYEGEEISPVKLVQSEPVSTFSVDVDTGAYANARRFLTTGMMPPRAAVRTEEMINYFRYDYPRPETRDVPFSVTTDVARSPWNEDTYLMRIGLRGYDIERDERPPANLVFLMDVSGSMNSPDKLPLVKTALAGLAGELGEDDRVSIVVYAGAAGLVLEPTNDTGKIRRALDSLSAGGSTAGGAGLQLAYNIAQDNFIEGGVNRVILATDGDFNVGVSDRDALVEMIEAKRDSGITLTTLGFGTGNYNEAMMEQIAGHGNGNYAYIDSALEAKKVLSDEMSSTLFTIAKDVKIQVEFNPAVISQYRLVGYENRALREEDFDNDAVDAGDIGAGHQVTAIYEVVPAGAKGWIAPRRYEDRPSTEAELRMAEAAHVKLRYKLLGGDTSRLIDTVVMSDDFRSARLPRGDFAFAASVAAFGQILRGDTLMNGFDFADARALAGPQRDYWRQEFVKLTELADAMKGG</sequence>
<dbReference type="Proteomes" id="UP000027866">
    <property type="component" value="Unassembled WGS sequence"/>
</dbReference>
<evidence type="ECO:0000313" key="4">
    <source>
        <dbReference type="Proteomes" id="UP000027866"/>
    </source>
</evidence>
<dbReference type="InterPro" id="IPR021908">
    <property type="entry name" value="YfbK_C"/>
</dbReference>
<dbReference type="PROSITE" id="PS51257">
    <property type="entry name" value="PROKAR_LIPOPROTEIN"/>
    <property type="match status" value="1"/>
</dbReference>
<organism evidence="3 4">
    <name type="scientific">Erythrobacter litoralis</name>
    <dbReference type="NCBI Taxonomy" id="39960"/>
    <lineage>
        <taxon>Bacteria</taxon>
        <taxon>Pseudomonadati</taxon>
        <taxon>Pseudomonadota</taxon>
        <taxon>Alphaproteobacteria</taxon>
        <taxon>Sphingomonadales</taxon>
        <taxon>Erythrobacteraceae</taxon>
        <taxon>Erythrobacter/Porphyrobacter group</taxon>
        <taxon>Erythrobacter</taxon>
    </lineage>
</organism>
<evidence type="ECO:0000313" key="3">
    <source>
        <dbReference type="EMBL" id="KEO92736.1"/>
    </source>
</evidence>
<feature type="region of interest" description="Disordered" evidence="1">
    <location>
        <begin position="34"/>
        <end position="63"/>
    </location>
</feature>
<evidence type="ECO:0000259" key="2">
    <source>
        <dbReference type="PROSITE" id="PS50234"/>
    </source>
</evidence>
<dbReference type="InterPro" id="IPR051266">
    <property type="entry name" value="CLCR"/>
</dbReference>
<dbReference type="CDD" id="cd01465">
    <property type="entry name" value="vWA_subgroup"/>
    <property type="match status" value="1"/>
</dbReference>
<reference evidence="3 4" key="1">
    <citation type="submission" date="2014-04" db="EMBL/GenBank/DDBJ databases">
        <title>A comprehensive comparison of genomes of Erythrobacter spp. Strains.</title>
        <authorList>
            <person name="Zheng Q."/>
        </authorList>
    </citation>
    <scope>NUCLEOTIDE SEQUENCE [LARGE SCALE GENOMIC DNA]</scope>
    <source>
        <strain evidence="3 4">DSM 8509</strain>
    </source>
</reference>
<dbReference type="InterPro" id="IPR002035">
    <property type="entry name" value="VWF_A"/>
</dbReference>
<dbReference type="AlphaFoldDB" id="A0A074MD51"/>
<dbReference type="Pfam" id="PF12450">
    <property type="entry name" value="vWF_A"/>
    <property type="match status" value="1"/>
</dbReference>
<gene>
    <name evidence="3" type="ORF">EH32_13150</name>
</gene>
<evidence type="ECO:0000256" key="1">
    <source>
        <dbReference type="SAM" id="MobiDB-lite"/>
    </source>
</evidence>
<dbReference type="EMBL" id="JMIX01000008">
    <property type="protein sequence ID" value="KEO92736.1"/>
    <property type="molecule type" value="Genomic_DNA"/>
</dbReference>
<dbReference type="SUPFAM" id="SSF53300">
    <property type="entry name" value="vWA-like"/>
    <property type="match status" value="1"/>
</dbReference>
<dbReference type="PROSITE" id="PS50234">
    <property type="entry name" value="VWFA"/>
    <property type="match status" value="1"/>
</dbReference>
<comment type="caution">
    <text evidence="3">The sequence shown here is derived from an EMBL/GenBank/DDBJ whole genome shotgun (WGS) entry which is preliminary data.</text>
</comment>
<keyword evidence="4" id="KW-1185">Reference proteome</keyword>
<dbReference type="PANTHER" id="PTHR10579">
    <property type="entry name" value="CALCIUM-ACTIVATED CHLORIDE CHANNEL REGULATOR"/>
    <property type="match status" value="1"/>
</dbReference>